<evidence type="ECO:0000313" key="2">
    <source>
        <dbReference type="EMBL" id="RVW66539.1"/>
    </source>
</evidence>
<organism evidence="2 3">
    <name type="scientific">Vitis vinifera</name>
    <name type="common">Grape</name>
    <dbReference type="NCBI Taxonomy" id="29760"/>
    <lineage>
        <taxon>Eukaryota</taxon>
        <taxon>Viridiplantae</taxon>
        <taxon>Streptophyta</taxon>
        <taxon>Embryophyta</taxon>
        <taxon>Tracheophyta</taxon>
        <taxon>Spermatophyta</taxon>
        <taxon>Magnoliopsida</taxon>
        <taxon>eudicotyledons</taxon>
        <taxon>Gunneridae</taxon>
        <taxon>Pentapetalae</taxon>
        <taxon>rosids</taxon>
        <taxon>Vitales</taxon>
        <taxon>Vitaceae</taxon>
        <taxon>Viteae</taxon>
        <taxon>Vitis</taxon>
    </lineage>
</organism>
<protein>
    <submittedName>
        <fullName evidence="2">Uncharacterized protein</fullName>
    </submittedName>
</protein>
<evidence type="ECO:0000256" key="1">
    <source>
        <dbReference type="SAM" id="MobiDB-lite"/>
    </source>
</evidence>
<comment type="caution">
    <text evidence="2">The sequence shown here is derived from an EMBL/GenBank/DDBJ whole genome shotgun (WGS) entry which is preliminary data.</text>
</comment>
<sequence length="112" mass="12002">MIPPADDPLDLGIPPNRGPLPVGETLTLNLTLAFVPAIDAMPGRRGFGGSELTELSNNPPDLGIPPNRGPLPVKRNPNSKPNPRVRSGHQRNARPCSDDHACVFISRMPISE</sequence>
<accession>A0A438G2V8</accession>
<dbReference type="AlphaFoldDB" id="A0A438G2V8"/>
<name>A0A438G2V8_VITVI</name>
<dbReference type="Proteomes" id="UP000288805">
    <property type="component" value="Unassembled WGS sequence"/>
</dbReference>
<evidence type="ECO:0000313" key="3">
    <source>
        <dbReference type="Proteomes" id="UP000288805"/>
    </source>
</evidence>
<reference evidence="2 3" key="1">
    <citation type="journal article" date="2018" name="PLoS Genet.">
        <title>Population sequencing reveals clonal diversity and ancestral inbreeding in the grapevine cultivar Chardonnay.</title>
        <authorList>
            <person name="Roach M.J."/>
            <person name="Johnson D.L."/>
            <person name="Bohlmann J."/>
            <person name="van Vuuren H.J."/>
            <person name="Jones S.J."/>
            <person name="Pretorius I.S."/>
            <person name="Schmidt S.A."/>
            <person name="Borneman A.R."/>
        </authorList>
    </citation>
    <scope>NUCLEOTIDE SEQUENCE [LARGE SCALE GENOMIC DNA]</scope>
    <source>
        <strain evidence="3">cv. Chardonnay</strain>
        <tissue evidence="2">Leaf</tissue>
    </source>
</reference>
<proteinExistence type="predicted"/>
<dbReference type="EMBL" id="QGNW01000646">
    <property type="protein sequence ID" value="RVW66539.1"/>
    <property type="molecule type" value="Genomic_DNA"/>
</dbReference>
<feature type="region of interest" description="Disordered" evidence="1">
    <location>
        <begin position="43"/>
        <end position="98"/>
    </location>
</feature>
<feature type="region of interest" description="Disordered" evidence="1">
    <location>
        <begin position="1"/>
        <end position="22"/>
    </location>
</feature>
<gene>
    <name evidence="2" type="ORF">CK203_066429</name>
</gene>